<evidence type="ECO:0000313" key="11">
    <source>
        <dbReference type="Proteomes" id="UP001218188"/>
    </source>
</evidence>
<dbReference type="InterPro" id="IPR013822">
    <property type="entry name" value="Signal_recog_particl_SRP54_hlx"/>
</dbReference>
<dbReference type="SUPFAM" id="SSF52540">
    <property type="entry name" value="P-loop containing nucleoside triphosphate hydrolases"/>
    <property type="match status" value="1"/>
</dbReference>
<comment type="subcellular location">
    <subcellularLocation>
        <location evidence="1">Endoplasmic reticulum membrane</location>
        <topology evidence="1">Peripheral membrane protein</topology>
        <orientation evidence="1">Cytoplasmic side</orientation>
    </subcellularLocation>
</comment>
<dbReference type="CDD" id="cd14826">
    <property type="entry name" value="SR_alpha_SRX"/>
    <property type="match status" value="1"/>
</dbReference>
<dbReference type="Pfam" id="PF00448">
    <property type="entry name" value="SRP54"/>
    <property type="match status" value="1"/>
</dbReference>
<feature type="compositionally biased region" description="Basic residues" evidence="8">
    <location>
        <begin position="205"/>
        <end position="216"/>
    </location>
</feature>
<evidence type="ECO:0000313" key="10">
    <source>
        <dbReference type="EMBL" id="KAJ7043220.1"/>
    </source>
</evidence>
<dbReference type="EMBL" id="JARJCM010000010">
    <property type="protein sequence ID" value="KAJ7043220.1"/>
    <property type="molecule type" value="Genomic_DNA"/>
</dbReference>
<dbReference type="GO" id="GO:0006886">
    <property type="term" value="P:intracellular protein transport"/>
    <property type="evidence" value="ECO:0007669"/>
    <property type="project" value="InterPro"/>
</dbReference>
<dbReference type="Gene3D" id="3.30.450.60">
    <property type="match status" value="1"/>
</dbReference>
<dbReference type="Gene3D" id="3.40.50.300">
    <property type="entry name" value="P-loop containing nucleotide triphosphate hydrolases"/>
    <property type="match status" value="1"/>
</dbReference>
<dbReference type="SMART" id="SM00382">
    <property type="entry name" value="AAA"/>
    <property type="match status" value="1"/>
</dbReference>
<evidence type="ECO:0000256" key="5">
    <source>
        <dbReference type="ARBA" id="ARBA00023134"/>
    </source>
</evidence>
<keyword evidence="3" id="KW-0547">Nucleotide-binding</keyword>
<dbReference type="SUPFAM" id="SSF64356">
    <property type="entry name" value="SNARE-like"/>
    <property type="match status" value="1"/>
</dbReference>
<feature type="region of interest" description="Disordered" evidence="8">
    <location>
        <begin position="164"/>
        <end position="261"/>
    </location>
</feature>
<dbReference type="SMART" id="SM00962">
    <property type="entry name" value="SRP54"/>
    <property type="match status" value="1"/>
</dbReference>
<dbReference type="InterPro" id="IPR036225">
    <property type="entry name" value="SRP/SRP_N"/>
</dbReference>
<dbReference type="InterPro" id="IPR027417">
    <property type="entry name" value="P-loop_NTPase"/>
</dbReference>
<sequence>MLDHCSISHKGGIVLWSRSFTPDASHLAASSASPVNSLIREALIEGRTTEEKYEKDGYAVKWTFVNDLELIFVVAYQRILQLTYVDDLLGALKALFVKMFQPFLATFVASLHAINSGKTTVVEAASAFSFADAFDGWDKMFDKLLRSLEDKAAQDRKLRLRPVVRAPVEESSSPPSEELETLPTQSSDAPQDEQQIARNVQALKNRLRGRGGKRGGKGGGRADPGSGRESVPGSDSESAVAKRKVTAKAQRKWGDEAPTETDMASLDFSADSAGGTGASHDLQALVDEASLGTRTRDGMYEVKDWEFSKDEDSAIANALKPADAKTTPTLGALGSLFSRLTGSKVLTEQDLKPVLDGMKQHLMKKNVAMEIADKVCEGVGESLVGKKVGGFQTTNAAVRLALSTSLTRILTPKTSTDLLLSIRTKLSSPLASTQQRMPYSITFVGVNGVGKSTNLSKVCFWLIQNGLRVLIAACDTFRSGAVEQLRVHVRNLSMLGVNGATDSKGRVELFERGYGKDAAGIAREAIAFAKDNDFDVVLIDTAGRMQDNEPLMRALAKLVAVNTPDKIIFVGEALVGNEAVDQLTKFDRALRDFSSASGAGKGRGIDGMLVTKWDTVDDKVGAALSMTYVTGQPIIFVGCGQTYTDLRQLRVANVVQAILAD</sequence>
<organism evidence="10 11">
    <name type="scientific">Mycena alexandri</name>
    <dbReference type="NCBI Taxonomy" id="1745969"/>
    <lineage>
        <taxon>Eukaryota</taxon>
        <taxon>Fungi</taxon>
        <taxon>Dikarya</taxon>
        <taxon>Basidiomycota</taxon>
        <taxon>Agaricomycotina</taxon>
        <taxon>Agaricomycetes</taxon>
        <taxon>Agaricomycetidae</taxon>
        <taxon>Agaricales</taxon>
        <taxon>Marasmiineae</taxon>
        <taxon>Mycenaceae</taxon>
        <taxon>Mycena</taxon>
    </lineage>
</organism>
<dbReference type="PANTHER" id="PTHR43134">
    <property type="entry name" value="SIGNAL RECOGNITION PARTICLE RECEPTOR SUBUNIT ALPHA"/>
    <property type="match status" value="1"/>
</dbReference>
<evidence type="ECO:0000256" key="3">
    <source>
        <dbReference type="ARBA" id="ARBA00022741"/>
    </source>
</evidence>
<dbReference type="InterPro" id="IPR042101">
    <property type="entry name" value="SRP54_N_sf"/>
</dbReference>
<dbReference type="FunFam" id="3.40.50.300:FF:000188">
    <property type="entry name" value="signal recognition particle receptor subunit alpha"/>
    <property type="match status" value="1"/>
</dbReference>
<protein>
    <submittedName>
        <fullName evidence="10">SRP54-type protein</fullName>
    </submittedName>
</protein>
<dbReference type="Proteomes" id="UP001218188">
    <property type="component" value="Unassembled WGS sequence"/>
</dbReference>
<evidence type="ECO:0000256" key="2">
    <source>
        <dbReference type="ARBA" id="ARBA00008531"/>
    </source>
</evidence>
<evidence type="ECO:0000256" key="1">
    <source>
        <dbReference type="ARBA" id="ARBA00004397"/>
    </source>
</evidence>
<keyword evidence="5" id="KW-0342">GTP-binding</keyword>
<dbReference type="Pfam" id="PF04086">
    <property type="entry name" value="SRP-alpha_N"/>
    <property type="match status" value="1"/>
</dbReference>
<proteinExistence type="inferred from homology"/>
<evidence type="ECO:0000259" key="9">
    <source>
        <dbReference type="PROSITE" id="PS00300"/>
    </source>
</evidence>
<evidence type="ECO:0000256" key="6">
    <source>
        <dbReference type="ARBA" id="ARBA00023136"/>
    </source>
</evidence>
<feature type="compositionally biased region" description="Basic residues" evidence="8">
    <location>
        <begin position="241"/>
        <end position="251"/>
    </location>
</feature>
<evidence type="ECO:0000256" key="4">
    <source>
        <dbReference type="ARBA" id="ARBA00022824"/>
    </source>
</evidence>
<dbReference type="InterPro" id="IPR003593">
    <property type="entry name" value="AAA+_ATPase"/>
</dbReference>
<keyword evidence="6" id="KW-0472">Membrane</keyword>
<dbReference type="Gene3D" id="1.20.120.140">
    <property type="entry name" value="Signal recognition particle SRP54, nucleotide-binding domain"/>
    <property type="match status" value="1"/>
</dbReference>
<comment type="caution">
    <text evidence="10">The sequence shown here is derived from an EMBL/GenBank/DDBJ whole genome shotgun (WGS) entry which is preliminary data.</text>
</comment>
<keyword evidence="11" id="KW-1185">Reference proteome</keyword>
<dbReference type="InterPro" id="IPR007222">
    <property type="entry name" value="Sig_recog_particle_rcpt_asu_N"/>
</dbReference>
<dbReference type="InterPro" id="IPR011012">
    <property type="entry name" value="Longin-like_dom_sf"/>
</dbReference>
<feature type="compositionally biased region" description="Low complexity" evidence="8">
    <location>
        <begin position="169"/>
        <end position="184"/>
    </location>
</feature>
<dbReference type="AlphaFoldDB" id="A0AAD6XCE9"/>
<dbReference type="GO" id="GO:0003924">
    <property type="term" value="F:GTPase activity"/>
    <property type="evidence" value="ECO:0007669"/>
    <property type="project" value="InterPro"/>
</dbReference>
<keyword evidence="7" id="KW-0675">Receptor</keyword>
<accession>A0AAD6XCE9</accession>
<dbReference type="PANTHER" id="PTHR43134:SF1">
    <property type="entry name" value="SIGNAL RECOGNITION PARTICLE RECEPTOR SUBUNIT ALPHA"/>
    <property type="match status" value="1"/>
</dbReference>
<evidence type="ECO:0000256" key="7">
    <source>
        <dbReference type="ARBA" id="ARBA00023170"/>
    </source>
</evidence>
<evidence type="ECO:0000256" key="8">
    <source>
        <dbReference type="SAM" id="MobiDB-lite"/>
    </source>
</evidence>
<feature type="compositionally biased region" description="Polar residues" evidence="8">
    <location>
        <begin position="185"/>
        <end position="198"/>
    </location>
</feature>
<name>A0AAD6XCE9_9AGAR</name>
<dbReference type="GO" id="GO:0006614">
    <property type="term" value="P:SRP-dependent cotranslational protein targeting to membrane"/>
    <property type="evidence" value="ECO:0007669"/>
    <property type="project" value="InterPro"/>
</dbReference>
<dbReference type="InterPro" id="IPR000897">
    <property type="entry name" value="SRP54_GTPase_dom"/>
</dbReference>
<dbReference type="SMART" id="SM00963">
    <property type="entry name" value="SRP54_N"/>
    <property type="match status" value="1"/>
</dbReference>
<keyword evidence="4" id="KW-0256">Endoplasmic reticulum</keyword>
<gene>
    <name evidence="10" type="ORF">C8F04DRAFT_33645</name>
</gene>
<dbReference type="Pfam" id="PF02881">
    <property type="entry name" value="SRP54_N"/>
    <property type="match status" value="1"/>
</dbReference>
<dbReference type="GO" id="GO:0005525">
    <property type="term" value="F:GTP binding"/>
    <property type="evidence" value="ECO:0007669"/>
    <property type="project" value="UniProtKB-KW"/>
</dbReference>
<dbReference type="GO" id="GO:0005785">
    <property type="term" value="C:signal recognition particle receptor complex"/>
    <property type="evidence" value="ECO:0007669"/>
    <property type="project" value="InterPro"/>
</dbReference>
<reference evidence="10" key="1">
    <citation type="submission" date="2023-03" db="EMBL/GenBank/DDBJ databases">
        <title>Massive genome expansion in bonnet fungi (Mycena s.s.) driven by repeated elements and novel gene families across ecological guilds.</title>
        <authorList>
            <consortium name="Lawrence Berkeley National Laboratory"/>
            <person name="Harder C.B."/>
            <person name="Miyauchi S."/>
            <person name="Viragh M."/>
            <person name="Kuo A."/>
            <person name="Thoen E."/>
            <person name="Andreopoulos B."/>
            <person name="Lu D."/>
            <person name="Skrede I."/>
            <person name="Drula E."/>
            <person name="Henrissat B."/>
            <person name="Morin E."/>
            <person name="Kohler A."/>
            <person name="Barry K."/>
            <person name="LaButti K."/>
            <person name="Morin E."/>
            <person name="Salamov A."/>
            <person name="Lipzen A."/>
            <person name="Mereny Z."/>
            <person name="Hegedus B."/>
            <person name="Baldrian P."/>
            <person name="Stursova M."/>
            <person name="Weitz H."/>
            <person name="Taylor A."/>
            <person name="Grigoriev I.V."/>
            <person name="Nagy L.G."/>
            <person name="Martin F."/>
            <person name="Kauserud H."/>
        </authorList>
    </citation>
    <scope>NUCLEOTIDE SEQUENCE</scope>
    <source>
        <strain evidence="10">CBHHK200</strain>
    </source>
</reference>
<dbReference type="PROSITE" id="PS00300">
    <property type="entry name" value="SRP54"/>
    <property type="match status" value="1"/>
</dbReference>
<dbReference type="GO" id="GO:0005047">
    <property type="term" value="F:signal recognition particle binding"/>
    <property type="evidence" value="ECO:0007669"/>
    <property type="project" value="InterPro"/>
</dbReference>
<dbReference type="CDD" id="cd17876">
    <property type="entry name" value="SRalpha_C"/>
    <property type="match status" value="1"/>
</dbReference>
<dbReference type="SUPFAM" id="SSF47364">
    <property type="entry name" value="Domain of the SRP/SRP receptor G-proteins"/>
    <property type="match status" value="1"/>
</dbReference>
<comment type="similarity">
    <text evidence="2">Belongs to the GTP-binding SRP family.</text>
</comment>
<feature type="domain" description="SRP54-type proteins GTP-binding" evidence="9">
    <location>
        <begin position="633"/>
        <end position="646"/>
    </location>
</feature>